<dbReference type="Pfam" id="PF13462">
    <property type="entry name" value="Thioredoxin_4"/>
    <property type="match status" value="1"/>
</dbReference>
<accession>A0A916Y624</accession>
<name>A0A916Y624_9MICO</name>
<dbReference type="Proteomes" id="UP000633205">
    <property type="component" value="Unassembled WGS sequence"/>
</dbReference>
<proteinExistence type="predicted"/>
<dbReference type="Gene3D" id="3.40.30.10">
    <property type="entry name" value="Glutaredoxin"/>
    <property type="match status" value="1"/>
</dbReference>
<gene>
    <name evidence="3" type="ORF">GCM10010915_11110</name>
</gene>
<dbReference type="RefSeq" id="WP_188711289.1">
    <property type="nucleotide sequence ID" value="NZ_BMHO01000001.1"/>
</dbReference>
<reference evidence="3" key="1">
    <citation type="journal article" date="2014" name="Int. J. Syst. Evol. Microbiol.">
        <title>Complete genome sequence of Corynebacterium casei LMG S-19264T (=DSM 44701T), isolated from a smear-ripened cheese.</title>
        <authorList>
            <consortium name="US DOE Joint Genome Institute (JGI-PGF)"/>
            <person name="Walter F."/>
            <person name="Albersmeier A."/>
            <person name="Kalinowski J."/>
            <person name="Ruckert C."/>
        </authorList>
    </citation>
    <scope>NUCLEOTIDE SEQUENCE</scope>
    <source>
        <strain evidence="3">CGMCC 1.15152</strain>
    </source>
</reference>
<organism evidence="3 4">
    <name type="scientific">Microbacterium faecale</name>
    <dbReference type="NCBI Taxonomy" id="1804630"/>
    <lineage>
        <taxon>Bacteria</taxon>
        <taxon>Bacillati</taxon>
        <taxon>Actinomycetota</taxon>
        <taxon>Actinomycetes</taxon>
        <taxon>Micrococcales</taxon>
        <taxon>Microbacteriaceae</taxon>
        <taxon>Microbacterium</taxon>
    </lineage>
</organism>
<dbReference type="InterPro" id="IPR036249">
    <property type="entry name" value="Thioredoxin-like_sf"/>
</dbReference>
<keyword evidence="4" id="KW-1185">Reference proteome</keyword>
<reference evidence="3" key="2">
    <citation type="submission" date="2020-09" db="EMBL/GenBank/DDBJ databases">
        <authorList>
            <person name="Sun Q."/>
            <person name="Zhou Y."/>
        </authorList>
    </citation>
    <scope>NUCLEOTIDE SEQUENCE</scope>
    <source>
        <strain evidence="3">CGMCC 1.15152</strain>
    </source>
</reference>
<evidence type="ECO:0000256" key="1">
    <source>
        <dbReference type="SAM" id="Phobius"/>
    </source>
</evidence>
<dbReference type="InterPro" id="IPR012336">
    <property type="entry name" value="Thioredoxin-like_fold"/>
</dbReference>
<protein>
    <recommendedName>
        <fullName evidence="2">Thioredoxin-like fold domain-containing protein</fullName>
    </recommendedName>
</protein>
<evidence type="ECO:0000259" key="2">
    <source>
        <dbReference type="Pfam" id="PF13462"/>
    </source>
</evidence>
<sequence>MTNDDSDETLTNERRDAVREKAKRVNARIQRRTIARRVAIAVVIIAAVVAAGWWVWRSVAPELDRPVVLPKNISGDGIDVTSLLPEDERPEQVDEPFDIDVYVDYLDPDAGTIESELGPEMYEWVDEGVINLTYHPVSLRAGESNGTQYSTRAAGAVMCVVSESPRAFSAFNTALLTDQPEVSTEGHTDAELADIAADSGAEGVADCITDRTYAPWVSEATDRALERSIPGTDGVGLSAPVVIVDGNVYDGAIDDAAEFSQFLFTLESERTYGETDPKSD</sequence>
<feature type="domain" description="Thioredoxin-like fold" evidence="2">
    <location>
        <begin position="114"/>
        <end position="256"/>
    </location>
</feature>
<comment type="caution">
    <text evidence="3">The sequence shown here is derived from an EMBL/GenBank/DDBJ whole genome shotgun (WGS) entry which is preliminary data.</text>
</comment>
<dbReference type="SUPFAM" id="SSF52833">
    <property type="entry name" value="Thioredoxin-like"/>
    <property type="match status" value="1"/>
</dbReference>
<dbReference type="AlphaFoldDB" id="A0A916Y624"/>
<keyword evidence="1" id="KW-0812">Transmembrane</keyword>
<feature type="transmembrane region" description="Helical" evidence="1">
    <location>
        <begin position="38"/>
        <end position="56"/>
    </location>
</feature>
<keyword evidence="1" id="KW-1133">Transmembrane helix</keyword>
<evidence type="ECO:0000313" key="4">
    <source>
        <dbReference type="Proteomes" id="UP000633205"/>
    </source>
</evidence>
<keyword evidence="1" id="KW-0472">Membrane</keyword>
<evidence type="ECO:0000313" key="3">
    <source>
        <dbReference type="EMBL" id="GGD32539.1"/>
    </source>
</evidence>
<dbReference type="EMBL" id="BMHO01000001">
    <property type="protein sequence ID" value="GGD32539.1"/>
    <property type="molecule type" value="Genomic_DNA"/>
</dbReference>